<dbReference type="PANTHER" id="PTHR18444">
    <property type="entry name" value="UPF0538 FAMILY MEMBER"/>
    <property type="match status" value="1"/>
</dbReference>
<accession>A0A0C2MP73</accession>
<comment type="similarity">
    <text evidence="1">Belongs to the UPF0538 family.</text>
</comment>
<sequence length="128" mass="14722">MSQTEGKVDKILLTIHPVRSFKHGTFRTIIFRDIDPNMLVGDFISQIKNHIRESEEVPFPMRFHPYDCLKISNKKTIGKGDPTFCSLSDDQKLMLNRSQSLGQAGVKNEDEIAFFNLQDYKKFKESPG</sequence>
<dbReference type="AlphaFoldDB" id="A0A0C2MP73"/>
<dbReference type="PANTHER" id="PTHR18444:SF9">
    <property type="entry name" value="UPF0538 PROTEIN C2ORF76"/>
    <property type="match status" value="1"/>
</dbReference>
<proteinExistence type="inferred from homology"/>
<reference evidence="2 3" key="1">
    <citation type="journal article" date="2014" name="Genome Biol. Evol.">
        <title>The genome of the myxosporean Thelohanellus kitauei shows adaptations to nutrient acquisition within its fish host.</title>
        <authorList>
            <person name="Yang Y."/>
            <person name="Xiong J."/>
            <person name="Zhou Z."/>
            <person name="Huo F."/>
            <person name="Miao W."/>
            <person name="Ran C."/>
            <person name="Liu Y."/>
            <person name="Zhang J."/>
            <person name="Feng J."/>
            <person name="Wang M."/>
            <person name="Wang M."/>
            <person name="Wang L."/>
            <person name="Yao B."/>
        </authorList>
    </citation>
    <scope>NUCLEOTIDE SEQUENCE [LARGE SCALE GENOMIC DNA]</scope>
    <source>
        <strain evidence="2">Wuqing</strain>
    </source>
</reference>
<comment type="caution">
    <text evidence="2">The sequence shown here is derived from an EMBL/GenBank/DDBJ whole genome shotgun (WGS) entry which is preliminary data.</text>
</comment>
<name>A0A0C2MP73_THEKT</name>
<dbReference type="OMA" id="YRNVKNH"/>
<dbReference type="EMBL" id="JWZT01003604">
    <property type="protein sequence ID" value="KII66150.1"/>
    <property type="molecule type" value="Genomic_DNA"/>
</dbReference>
<gene>
    <name evidence="2" type="ORF">RF11_11972</name>
</gene>
<evidence type="ECO:0000313" key="3">
    <source>
        <dbReference type="Proteomes" id="UP000031668"/>
    </source>
</evidence>
<dbReference type="Proteomes" id="UP000031668">
    <property type="component" value="Unassembled WGS sequence"/>
</dbReference>
<organism evidence="2 3">
    <name type="scientific">Thelohanellus kitauei</name>
    <name type="common">Myxosporean</name>
    <dbReference type="NCBI Taxonomy" id="669202"/>
    <lineage>
        <taxon>Eukaryota</taxon>
        <taxon>Metazoa</taxon>
        <taxon>Cnidaria</taxon>
        <taxon>Myxozoa</taxon>
        <taxon>Myxosporea</taxon>
        <taxon>Bivalvulida</taxon>
        <taxon>Platysporina</taxon>
        <taxon>Myxobolidae</taxon>
        <taxon>Thelohanellus</taxon>
    </lineage>
</organism>
<dbReference type="Pfam" id="PF10209">
    <property type="entry name" value="DUF2340"/>
    <property type="match status" value="1"/>
</dbReference>
<keyword evidence="3" id="KW-1185">Reference proteome</keyword>
<dbReference type="OrthoDB" id="937at2759"/>
<evidence type="ECO:0000256" key="1">
    <source>
        <dbReference type="ARBA" id="ARBA00007176"/>
    </source>
</evidence>
<protein>
    <submittedName>
        <fullName evidence="2">UPF0538 protein C2orf76</fullName>
    </submittedName>
</protein>
<evidence type="ECO:0000313" key="2">
    <source>
        <dbReference type="EMBL" id="KII66150.1"/>
    </source>
</evidence>
<dbReference type="InterPro" id="IPR018794">
    <property type="entry name" value="UPF0538"/>
</dbReference>